<dbReference type="EMBL" id="OZ035825">
    <property type="protein sequence ID" value="CAL1602475.1"/>
    <property type="molecule type" value="Genomic_DNA"/>
</dbReference>
<keyword evidence="3" id="KW-1185">Reference proteome</keyword>
<evidence type="ECO:0000313" key="2">
    <source>
        <dbReference type="EMBL" id="CAL1602475.1"/>
    </source>
</evidence>
<feature type="region of interest" description="Disordered" evidence="1">
    <location>
        <begin position="1"/>
        <end position="28"/>
    </location>
</feature>
<evidence type="ECO:0000256" key="1">
    <source>
        <dbReference type="SAM" id="MobiDB-lite"/>
    </source>
</evidence>
<accession>A0AAV2LQF7</accession>
<name>A0AAV2LQF7_KNICA</name>
<dbReference type="AlphaFoldDB" id="A0AAV2LQF7"/>
<organism evidence="2 3">
    <name type="scientific">Knipowitschia caucasica</name>
    <name type="common">Caucasian dwarf goby</name>
    <name type="synonym">Pomatoschistus caucasicus</name>
    <dbReference type="NCBI Taxonomy" id="637954"/>
    <lineage>
        <taxon>Eukaryota</taxon>
        <taxon>Metazoa</taxon>
        <taxon>Chordata</taxon>
        <taxon>Craniata</taxon>
        <taxon>Vertebrata</taxon>
        <taxon>Euteleostomi</taxon>
        <taxon>Actinopterygii</taxon>
        <taxon>Neopterygii</taxon>
        <taxon>Teleostei</taxon>
        <taxon>Neoteleostei</taxon>
        <taxon>Acanthomorphata</taxon>
        <taxon>Gobiaria</taxon>
        <taxon>Gobiiformes</taxon>
        <taxon>Gobioidei</taxon>
        <taxon>Gobiidae</taxon>
        <taxon>Gobiinae</taxon>
        <taxon>Knipowitschia</taxon>
    </lineage>
</organism>
<dbReference type="Proteomes" id="UP001497482">
    <property type="component" value="Chromosome 3"/>
</dbReference>
<reference evidence="2 3" key="1">
    <citation type="submission" date="2024-04" db="EMBL/GenBank/DDBJ databases">
        <authorList>
            <person name="Waldvogel A.-M."/>
            <person name="Schoenle A."/>
        </authorList>
    </citation>
    <scope>NUCLEOTIDE SEQUENCE [LARGE SCALE GENOMIC DNA]</scope>
</reference>
<sequence>MPRSHWLPRGDAVTSESTATRLCGSDEHGDTALEEHYARLRTEEDNEVERVGVVERGSWWERGSWPEEVAAARGLLWTVAAGAVFPAGCGGYTRNERESPGLK</sequence>
<gene>
    <name evidence="2" type="ORF">KC01_LOCUS30241</name>
</gene>
<proteinExistence type="predicted"/>
<protein>
    <submittedName>
        <fullName evidence="2">Uncharacterized protein</fullName>
    </submittedName>
</protein>
<evidence type="ECO:0000313" key="3">
    <source>
        <dbReference type="Proteomes" id="UP001497482"/>
    </source>
</evidence>